<dbReference type="GO" id="GO:0016746">
    <property type="term" value="F:acyltransferase activity"/>
    <property type="evidence" value="ECO:0007669"/>
    <property type="project" value="UniProtKB-KW"/>
</dbReference>
<reference evidence="2" key="1">
    <citation type="journal article" date="2023" name="Microbiol Resour">
        <title>Genome Sequences of Rhodoplanes serenus and Two Thermotolerant Strains, Rhodoplanes tepidamans and 'Rhodoplanes cryptolactis,' Further Refine the Genus.</title>
        <authorList>
            <person name="Rayyan A.A."/>
            <person name="Kyndt J.A."/>
        </authorList>
    </citation>
    <scope>NUCLEOTIDE SEQUENCE</scope>
    <source>
        <strain evidence="2">DSM 9987</strain>
    </source>
</reference>
<dbReference type="Gene3D" id="3.40.630.30">
    <property type="match status" value="1"/>
</dbReference>
<gene>
    <name evidence="2" type="ORF">PQJ73_00770</name>
</gene>
<sequence length="178" mass="18396">MPDQSLPAAARRPAWRPMVDGDLAAVLAVAAVVHPDLPEDRAVFAERRRLAPEGCHVLADPATPAPGGLAGYVVSHPWAGAPPALDTLLGGLPERPTTWYLHDLALLPAARGGGAGATIVDRLAAHARAAGFTTLSLVAVGGSPGFWMRQGFSAVDDPALAEKLASYGAAARFMVRVL</sequence>
<protein>
    <submittedName>
        <fullName evidence="2">GNAT family N-acetyltransferase</fullName>
        <ecNumber evidence="2">2.3.1.-</ecNumber>
    </submittedName>
</protein>
<evidence type="ECO:0000313" key="2">
    <source>
        <dbReference type="EMBL" id="MDC7784204.1"/>
    </source>
</evidence>
<dbReference type="EMBL" id="JAQQLI010000001">
    <property type="protein sequence ID" value="MDC7784204.1"/>
    <property type="molecule type" value="Genomic_DNA"/>
</dbReference>
<comment type="caution">
    <text evidence="2">The sequence shown here is derived from an EMBL/GenBank/DDBJ whole genome shotgun (WGS) entry which is preliminary data.</text>
</comment>
<feature type="domain" description="N-acetyltransferase" evidence="1">
    <location>
        <begin position="13"/>
        <end position="178"/>
    </location>
</feature>
<dbReference type="PROSITE" id="PS51186">
    <property type="entry name" value="GNAT"/>
    <property type="match status" value="1"/>
</dbReference>
<evidence type="ECO:0000313" key="3">
    <source>
        <dbReference type="Proteomes" id="UP001165652"/>
    </source>
</evidence>
<reference evidence="2" key="2">
    <citation type="submission" date="2023-02" db="EMBL/GenBank/DDBJ databases">
        <authorList>
            <person name="Rayyan A."/>
            <person name="Meyer T."/>
            <person name="Kyndt J.A."/>
        </authorList>
    </citation>
    <scope>NUCLEOTIDE SEQUENCE</scope>
    <source>
        <strain evidence="2">DSM 9987</strain>
    </source>
</reference>
<organism evidence="2 3">
    <name type="scientific">Rhodoplanes tepidamans</name>
    <name type="common">Rhodoplanes cryptolactis</name>
    <dbReference type="NCBI Taxonomy" id="200616"/>
    <lineage>
        <taxon>Bacteria</taxon>
        <taxon>Pseudomonadati</taxon>
        <taxon>Pseudomonadota</taxon>
        <taxon>Alphaproteobacteria</taxon>
        <taxon>Hyphomicrobiales</taxon>
        <taxon>Nitrobacteraceae</taxon>
        <taxon>Rhodoplanes</taxon>
    </lineage>
</organism>
<dbReference type="InterPro" id="IPR016181">
    <property type="entry name" value="Acyl_CoA_acyltransferase"/>
</dbReference>
<dbReference type="SUPFAM" id="SSF55729">
    <property type="entry name" value="Acyl-CoA N-acyltransferases (Nat)"/>
    <property type="match status" value="1"/>
</dbReference>
<evidence type="ECO:0000259" key="1">
    <source>
        <dbReference type="PROSITE" id="PS51186"/>
    </source>
</evidence>
<dbReference type="Pfam" id="PF00583">
    <property type="entry name" value="Acetyltransf_1"/>
    <property type="match status" value="1"/>
</dbReference>
<keyword evidence="3" id="KW-1185">Reference proteome</keyword>
<name>A0ABT5J4E2_RHOTP</name>
<proteinExistence type="predicted"/>
<keyword evidence="2" id="KW-0012">Acyltransferase</keyword>
<dbReference type="RefSeq" id="WP_272775052.1">
    <property type="nucleotide sequence ID" value="NZ_JAQQLI010000001.1"/>
</dbReference>
<dbReference type="EC" id="2.3.1.-" evidence="2"/>
<keyword evidence="2" id="KW-0808">Transferase</keyword>
<dbReference type="Proteomes" id="UP001165652">
    <property type="component" value="Unassembled WGS sequence"/>
</dbReference>
<dbReference type="InterPro" id="IPR000182">
    <property type="entry name" value="GNAT_dom"/>
</dbReference>
<accession>A0ABT5J4E2</accession>